<keyword evidence="1" id="KW-0479">Metal-binding</keyword>
<dbReference type="InterPro" id="IPR012934">
    <property type="entry name" value="Znf_AD"/>
</dbReference>
<dbReference type="EMBL" id="JAHXZJ010000001">
    <property type="protein sequence ID" value="KAH0567344.1"/>
    <property type="molecule type" value="Genomic_DNA"/>
</dbReference>
<accession>A0AAV7J573</accession>
<name>A0AAV7J573_COTGL</name>
<keyword evidence="1" id="KW-0862">Zinc</keyword>
<reference evidence="3 4" key="1">
    <citation type="journal article" date="2021" name="J. Hered.">
        <title>A chromosome-level genome assembly of the parasitoid wasp, Cotesia glomerata (Hymenoptera: Braconidae).</title>
        <authorList>
            <person name="Pinto B.J."/>
            <person name="Weis J.J."/>
            <person name="Gamble T."/>
            <person name="Ode P.J."/>
            <person name="Paul R."/>
            <person name="Zaspel J.M."/>
        </authorList>
    </citation>
    <scope>NUCLEOTIDE SEQUENCE [LARGE SCALE GENOMIC DNA]</scope>
    <source>
        <strain evidence="3">CgM1</strain>
    </source>
</reference>
<protein>
    <recommendedName>
        <fullName evidence="2">ZAD domain-containing protein</fullName>
    </recommendedName>
</protein>
<sequence>MAMNENFNYSELCRLCSLKSNHQLQIFDKEGEQRQILFKIRTLIGSVTTKEDVLPKNICQKCLYKLDMFFEFRASCMATETVLKNYADTLKQLAQSVSNQLSIVERGTGAPATFLNLLVLVVLAATIREKTCFVKIDNKHTIPFASIVACK</sequence>
<dbReference type="SMART" id="SM00868">
    <property type="entry name" value="zf-AD"/>
    <property type="match status" value="1"/>
</dbReference>
<evidence type="ECO:0000259" key="2">
    <source>
        <dbReference type="PROSITE" id="PS51915"/>
    </source>
</evidence>
<feature type="domain" description="ZAD" evidence="2">
    <location>
        <begin position="11"/>
        <end position="86"/>
    </location>
</feature>
<keyword evidence="4" id="KW-1185">Reference proteome</keyword>
<dbReference type="Gene3D" id="3.40.1800.20">
    <property type="match status" value="1"/>
</dbReference>
<evidence type="ECO:0000313" key="3">
    <source>
        <dbReference type="EMBL" id="KAH0567344.1"/>
    </source>
</evidence>
<gene>
    <name evidence="3" type="ORF">KQX54_008598</name>
</gene>
<dbReference type="PANTHER" id="PTHR39942">
    <property type="entry name" value="BCDNA.LD26519-RELATED"/>
    <property type="match status" value="1"/>
</dbReference>
<feature type="binding site" evidence="1">
    <location>
        <position position="13"/>
    </location>
    <ligand>
        <name>Zn(2+)</name>
        <dbReference type="ChEBI" id="CHEBI:29105"/>
    </ligand>
</feature>
<feature type="binding site" evidence="1">
    <location>
        <position position="16"/>
    </location>
    <ligand>
        <name>Zn(2+)</name>
        <dbReference type="ChEBI" id="CHEBI:29105"/>
    </ligand>
</feature>
<proteinExistence type="predicted"/>
<keyword evidence="1" id="KW-0863">Zinc-finger</keyword>
<dbReference type="Pfam" id="PF07776">
    <property type="entry name" value="zf-AD"/>
    <property type="match status" value="1"/>
</dbReference>
<dbReference type="Proteomes" id="UP000826195">
    <property type="component" value="Unassembled WGS sequence"/>
</dbReference>
<comment type="caution">
    <text evidence="3">The sequence shown here is derived from an EMBL/GenBank/DDBJ whole genome shotgun (WGS) entry which is preliminary data.</text>
</comment>
<feature type="binding site" evidence="1">
    <location>
        <position position="59"/>
    </location>
    <ligand>
        <name>Zn(2+)</name>
        <dbReference type="ChEBI" id="CHEBI:29105"/>
    </ligand>
</feature>
<dbReference type="PANTHER" id="PTHR39942:SF1">
    <property type="entry name" value="BCDNA.LD26519-RELATED"/>
    <property type="match status" value="1"/>
</dbReference>
<dbReference type="SUPFAM" id="SSF57716">
    <property type="entry name" value="Glucocorticoid receptor-like (DNA-binding domain)"/>
    <property type="match status" value="1"/>
</dbReference>
<organism evidence="3 4">
    <name type="scientific">Cotesia glomerata</name>
    <name type="common">Lepidopteran parasitic wasp</name>
    <name type="synonym">Apanteles glomeratus</name>
    <dbReference type="NCBI Taxonomy" id="32391"/>
    <lineage>
        <taxon>Eukaryota</taxon>
        <taxon>Metazoa</taxon>
        <taxon>Ecdysozoa</taxon>
        <taxon>Arthropoda</taxon>
        <taxon>Hexapoda</taxon>
        <taxon>Insecta</taxon>
        <taxon>Pterygota</taxon>
        <taxon>Neoptera</taxon>
        <taxon>Endopterygota</taxon>
        <taxon>Hymenoptera</taxon>
        <taxon>Apocrita</taxon>
        <taxon>Ichneumonoidea</taxon>
        <taxon>Braconidae</taxon>
        <taxon>Microgastrinae</taxon>
        <taxon>Cotesia</taxon>
    </lineage>
</organism>
<dbReference type="AlphaFoldDB" id="A0AAV7J573"/>
<dbReference type="GO" id="GO:0008270">
    <property type="term" value="F:zinc ion binding"/>
    <property type="evidence" value="ECO:0007669"/>
    <property type="project" value="UniProtKB-UniRule"/>
</dbReference>
<evidence type="ECO:0000313" key="4">
    <source>
        <dbReference type="Proteomes" id="UP000826195"/>
    </source>
</evidence>
<feature type="binding site" evidence="1">
    <location>
        <position position="62"/>
    </location>
    <ligand>
        <name>Zn(2+)</name>
        <dbReference type="ChEBI" id="CHEBI:29105"/>
    </ligand>
</feature>
<dbReference type="PROSITE" id="PS51915">
    <property type="entry name" value="ZAD"/>
    <property type="match status" value="1"/>
</dbReference>
<evidence type="ECO:0000256" key="1">
    <source>
        <dbReference type="PROSITE-ProRule" id="PRU01263"/>
    </source>
</evidence>
<dbReference type="GO" id="GO:0005634">
    <property type="term" value="C:nucleus"/>
    <property type="evidence" value="ECO:0007669"/>
    <property type="project" value="InterPro"/>
</dbReference>